<accession>A0ACA9LWV7</accession>
<protein>
    <submittedName>
        <fullName evidence="1">1173_t:CDS:1</fullName>
    </submittedName>
</protein>
<evidence type="ECO:0000313" key="2">
    <source>
        <dbReference type="Proteomes" id="UP000789860"/>
    </source>
</evidence>
<name>A0ACA9LWV7_9GLOM</name>
<feature type="non-terminal residue" evidence="1">
    <location>
        <position position="1"/>
    </location>
</feature>
<proteinExistence type="predicted"/>
<keyword evidence="2" id="KW-1185">Reference proteome</keyword>
<organism evidence="1 2">
    <name type="scientific">Scutellospora calospora</name>
    <dbReference type="NCBI Taxonomy" id="85575"/>
    <lineage>
        <taxon>Eukaryota</taxon>
        <taxon>Fungi</taxon>
        <taxon>Fungi incertae sedis</taxon>
        <taxon>Mucoromycota</taxon>
        <taxon>Glomeromycotina</taxon>
        <taxon>Glomeromycetes</taxon>
        <taxon>Diversisporales</taxon>
        <taxon>Gigasporaceae</taxon>
        <taxon>Scutellospora</taxon>
    </lineage>
</organism>
<reference evidence="1" key="1">
    <citation type="submission" date="2021-06" db="EMBL/GenBank/DDBJ databases">
        <authorList>
            <person name="Kallberg Y."/>
            <person name="Tangrot J."/>
            <person name="Rosling A."/>
        </authorList>
    </citation>
    <scope>NUCLEOTIDE SEQUENCE</scope>
    <source>
        <strain evidence="1">AU212A</strain>
    </source>
</reference>
<evidence type="ECO:0000313" key="1">
    <source>
        <dbReference type="EMBL" id="CAG8554282.1"/>
    </source>
</evidence>
<dbReference type="EMBL" id="CAJVPM010008345">
    <property type="protein sequence ID" value="CAG8554282.1"/>
    <property type="molecule type" value="Genomic_DNA"/>
</dbReference>
<dbReference type="Proteomes" id="UP000789860">
    <property type="component" value="Unassembled WGS sequence"/>
</dbReference>
<sequence>SGQNLQILNQLYIEDLLKPLCFEMEQLSKIIPQLDDYTCPICLNISWKPIRLHCGHVFCHRCLVKAGRKGTQNCPICRAKNAIYDADQGNLDVSLMNFLKLYFPQEAKKKQKANEREQANEDVELILGLRFNERQRCTIQ</sequence>
<gene>
    <name evidence="1" type="ORF">SCALOS_LOCUS5285</name>
</gene>
<comment type="caution">
    <text evidence="1">The sequence shown here is derived from an EMBL/GenBank/DDBJ whole genome shotgun (WGS) entry which is preliminary data.</text>
</comment>